<dbReference type="AlphaFoldDB" id="A0A1E3RL46"/>
<keyword evidence="2" id="KW-1185">Reference proteome</keyword>
<accession>A0A1E3RL46</accession>
<dbReference type="SUPFAM" id="SSF52833">
    <property type="entry name" value="Thioredoxin-like"/>
    <property type="match status" value="1"/>
</dbReference>
<name>A0A1E3RL46_MYCFV</name>
<protein>
    <recommendedName>
        <fullName evidence="3">CalU12 protein</fullName>
    </recommendedName>
</protein>
<dbReference type="InterPro" id="IPR036249">
    <property type="entry name" value="Thioredoxin-like_sf"/>
</dbReference>
<organism evidence="1 2">
    <name type="scientific">Mycolicibacterium flavescens</name>
    <name type="common">Mycobacterium flavescens</name>
    <dbReference type="NCBI Taxonomy" id="1776"/>
    <lineage>
        <taxon>Bacteria</taxon>
        <taxon>Bacillati</taxon>
        <taxon>Actinomycetota</taxon>
        <taxon>Actinomycetes</taxon>
        <taxon>Mycobacteriales</taxon>
        <taxon>Mycobacteriaceae</taxon>
        <taxon>Mycolicibacterium</taxon>
    </lineage>
</organism>
<dbReference type="STRING" id="1776.BHQ18_10585"/>
<evidence type="ECO:0000313" key="1">
    <source>
        <dbReference type="EMBL" id="ODQ90580.1"/>
    </source>
</evidence>
<proteinExistence type="predicted"/>
<comment type="caution">
    <text evidence="1">The sequence shown here is derived from an EMBL/GenBank/DDBJ whole genome shotgun (WGS) entry which is preliminary data.</text>
</comment>
<dbReference type="Pfam" id="PF05988">
    <property type="entry name" value="DUF899"/>
    <property type="match status" value="1"/>
</dbReference>
<dbReference type="OrthoDB" id="4721017at2"/>
<evidence type="ECO:0008006" key="3">
    <source>
        <dbReference type="Google" id="ProtNLM"/>
    </source>
</evidence>
<gene>
    <name evidence="1" type="ORF">BHQ18_10585</name>
</gene>
<dbReference type="Proteomes" id="UP000094053">
    <property type="component" value="Unassembled WGS sequence"/>
</dbReference>
<sequence length="245" mass="28955">MRTPPVVSEQEWMDAWQEMLIKEKEVMRARDALAAQRRRMPWLAVHRDYEFDGPDGRVNLLDLFDGRRQLIIYRAFIEEGTGDWPAHGCPGCSLMADHVPNLAHLNARDTTFVYVSRASQADLERMKAKMGWRHPWYTITDGFDADFGVRDWHGTNAFIRDDENRIYRTYFVNGRGDETFVNTWNLLDITALGRQENWEDSPPGYPQDPPYEWWTWNDSYAEHRPWRWFGDPDPDDPDDQRPPHP</sequence>
<dbReference type="RefSeq" id="WP_069413644.1">
    <property type="nucleotide sequence ID" value="NZ_JACKUL010000014.1"/>
</dbReference>
<evidence type="ECO:0000313" key="2">
    <source>
        <dbReference type="Proteomes" id="UP000094053"/>
    </source>
</evidence>
<dbReference type="InterPro" id="IPR010296">
    <property type="entry name" value="DUF899_thioredox"/>
</dbReference>
<dbReference type="EMBL" id="MIHA01000006">
    <property type="protein sequence ID" value="ODQ90580.1"/>
    <property type="molecule type" value="Genomic_DNA"/>
</dbReference>
<reference evidence="2" key="1">
    <citation type="submission" date="2016-09" db="EMBL/GenBank/DDBJ databases">
        <authorList>
            <person name="Greninger A.L."/>
            <person name="Jerome K.R."/>
            <person name="Mcnair B."/>
            <person name="Wallis C."/>
            <person name="Fang F."/>
        </authorList>
    </citation>
    <scope>NUCLEOTIDE SEQUENCE [LARGE SCALE GENOMIC DNA]</scope>
    <source>
        <strain evidence="2">M6</strain>
    </source>
</reference>